<evidence type="ECO:0000256" key="1">
    <source>
        <dbReference type="ARBA" id="ARBA00004651"/>
    </source>
</evidence>
<keyword evidence="6 7" id="KW-0472">Membrane</keyword>
<feature type="transmembrane region" description="Helical" evidence="7">
    <location>
        <begin position="90"/>
        <end position="120"/>
    </location>
</feature>
<reference evidence="11 12" key="1">
    <citation type="submission" date="2018-07" db="EMBL/GenBank/DDBJ databases">
        <title>Genomic Encyclopedia of Type Strains, Phase III (KMG-III): the genomes of soil and plant-associated and newly described type strains.</title>
        <authorList>
            <person name="Whitman W."/>
        </authorList>
    </citation>
    <scope>NUCLEOTIDE SEQUENCE [LARGE SCALE GENOMIC DNA]</scope>
    <source>
        <strain evidence="11 12">CECT 8488</strain>
    </source>
</reference>
<comment type="similarity">
    <text evidence="2 7">Belongs to the MscS (TC 1.A.23) family.</text>
</comment>
<feature type="transmembrane region" description="Helical" evidence="7">
    <location>
        <begin position="20"/>
        <end position="40"/>
    </location>
</feature>
<comment type="function">
    <text evidence="7">Mechanosensitive channel that participates in the regulation of osmotic pressure changes within the cell, opening in response to stretch forces in the membrane lipid bilayer, without the need for other proteins. Contributes to normal resistance to hypoosmotic shock. Forms an ion channel of 1.0 nanosiemens conductance with a slight preference for anions.</text>
</comment>
<keyword evidence="7" id="KW-0813">Transport</keyword>
<proteinExistence type="inferred from homology"/>
<evidence type="ECO:0000259" key="9">
    <source>
        <dbReference type="Pfam" id="PF21082"/>
    </source>
</evidence>
<dbReference type="OrthoDB" id="9799209at2"/>
<feature type="domain" description="Mechanosensitive ion channel MscS C-terminal" evidence="9">
    <location>
        <begin position="179"/>
        <end position="258"/>
    </location>
</feature>
<dbReference type="PANTHER" id="PTHR30221:SF1">
    <property type="entry name" value="SMALL-CONDUCTANCE MECHANOSENSITIVE CHANNEL"/>
    <property type="match status" value="1"/>
</dbReference>
<evidence type="ECO:0000256" key="7">
    <source>
        <dbReference type="RuleBase" id="RU369025"/>
    </source>
</evidence>
<keyword evidence="4 7" id="KW-0812">Transmembrane</keyword>
<gene>
    <name evidence="11" type="ORF">DFP90_107142</name>
</gene>
<dbReference type="InterPro" id="IPR008910">
    <property type="entry name" value="MSC_TM_helix"/>
</dbReference>
<dbReference type="Gene3D" id="2.30.30.60">
    <property type="match status" value="1"/>
</dbReference>
<evidence type="ECO:0000259" key="8">
    <source>
        <dbReference type="Pfam" id="PF00924"/>
    </source>
</evidence>
<dbReference type="InterPro" id="IPR045275">
    <property type="entry name" value="MscS_archaea/bacteria_type"/>
</dbReference>
<feature type="transmembrane region" description="Helical" evidence="7">
    <location>
        <begin position="61"/>
        <end position="84"/>
    </location>
</feature>
<dbReference type="RefSeq" id="WP_115937582.1">
    <property type="nucleotide sequence ID" value="NZ_QRDW01000007.1"/>
</dbReference>
<name>A0A3D9HGL9_9PROT</name>
<keyword evidence="7" id="KW-0407">Ion channel</keyword>
<evidence type="ECO:0000256" key="3">
    <source>
        <dbReference type="ARBA" id="ARBA00022475"/>
    </source>
</evidence>
<protein>
    <recommendedName>
        <fullName evidence="7">Small-conductance mechanosensitive channel</fullName>
    </recommendedName>
</protein>
<accession>A0A3D9HGL9</accession>
<dbReference type="GO" id="GO:0008381">
    <property type="term" value="F:mechanosensitive monoatomic ion channel activity"/>
    <property type="evidence" value="ECO:0007669"/>
    <property type="project" value="InterPro"/>
</dbReference>
<keyword evidence="7" id="KW-0997">Cell inner membrane</keyword>
<dbReference type="Gene3D" id="1.10.287.1260">
    <property type="match status" value="1"/>
</dbReference>
<evidence type="ECO:0000256" key="5">
    <source>
        <dbReference type="ARBA" id="ARBA00022989"/>
    </source>
</evidence>
<dbReference type="AlphaFoldDB" id="A0A3D9HGL9"/>
<organism evidence="11 12">
    <name type="scientific">Aestuariispira insulae</name>
    <dbReference type="NCBI Taxonomy" id="1461337"/>
    <lineage>
        <taxon>Bacteria</taxon>
        <taxon>Pseudomonadati</taxon>
        <taxon>Pseudomonadota</taxon>
        <taxon>Alphaproteobacteria</taxon>
        <taxon>Rhodospirillales</taxon>
        <taxon>Kiloniellaceae</taxon>
        <taxon>Aestuariispira</taxon>
    </lineage>
</organism>
<dbReference type="Proteomes" id="UP000256845">
    <property type="component" value="Unassembled WGS sequence"/>
</dbReference>
<evidence type="ECO:0000256" key="2">
    <source>
        <dbReference type="ARBA" id="ARBA00008017"/>
    </source>
</evidence>
<dbReference type="InterPro" id="IPR023408">
    <property type="entry name" value="MscS_beta-dom_sf"/>
</dbReference>
<evidence type="ECO:0000256" key="4">
    <source>
        <dbReference type="ARBA" id="ARBA00022692"/>
    </source>
</evidence>
<dbReference type="SUPFAM" id="SSF50182">
    <property type="entry name" value="Sm-like ribonucleoproteins"/>
    <property type="match status" value="1"/>
</dbReference>
<dbReference type="SUPFAM" id="SSF82861">
    <property type="entry name" value="Mechanosensitive channel protein MscS (YggB), transmembrane region"/>
    <property type="match status" value="1"/>
</dbReference>
<comment type="subcellular location">
    <subcellularLocation>
        <location evidence="7">Cell inner membrane</location>
        <topology evidence="7">Multi-pass membrane protein</topology>
    </subcellularLocation>
    <subcellularLocation>
        <location evidence="1">Cell membrane</location>
        <topology evidence="1">Multi-pass membrane protein</topology>
    </subcellularLocation>
</comment>
<keyword evidence="5 7" id="KW-1133">Transmembrane helix</keyword>
<evidence type="ECO:0000256" key="6">
    <source>
        <dbReference type="ARBA" id="ARBA00023136"/>
    </source>
</evidence>
<feature type="domain" description="Mechanosensitive ion channel MscS" evidence="8">
    <location>
        <begin position="107"/>
        <end position="172"/>
    </location>
</feature>
<dbReference type="Pfam" id="PF21088">
    <property type="entry name" value="MS_channel_1st"/>
    <property type="match status" value="1"/>
</dbReference>
<dbReference type="InterPro" id="IPR011066">
    <property type="entry name" value="MscS_channel_C_sf"/>
</dbReference>
<dbReference type="SUPFAM" id="SSF82689">
    <property type="entry name" value="Mechanosensitive channel protein MscS (YggB), C-terminal domain"/>
    <property type="match status" value="1"/>
</dbReference>
<comment type="caution">
    <text evidence="11">The sequence shown here is derived from an EMBL/GenBank/DDBJ whole genome shotgun (WGS) entry which is preliminary data.</text>
</comment>
<dbReference type="InterPro" id="IPR049142">
    <property type="entry name" value="MS_channel_1st"/>
</dbReference>
<evidence type="ECO:0000313" key="11">
    <source>
        <dbReference type="EMBL" id="RED48638.1"/>
    </source>
</evidence>
<comment type="subunit">
    <text evidence="7">Homoheptamer.</text>
</comment>
<dbReference type="EMBL" id="QRDW01000007">
    <property type="protein sequence ID" value="RED48638.1"/>
    <property type="molecule type" value="Genomic_DNA"/>
</dbReference>
<evidence type="ECO:0000313" key="12">
    <source>
        <dbReference type="Proteomes" id="UP000256845"/>
    </source>
</evidence>
<dbReference type="InterPro" id="IPR010920">
    <property type="entry name" value="LSM_dom_sf"/>
</dbReference>
<keyword evidence="3" id="KW-1003">Cell membrane</keyword>
<comment type="caution">
    <text evidence="7">Lacks conserved residue(s) required for the propagation of feature annotation.</text>
</comment>
<keyword evidence="7" id="KW-0406">Ion transport</keyword>
<dbReference type="InterPro" id="IPR049278">
    <property type="entry name" value="MS_channel_C"/>
</dbReference>
<dbReference type="InterPro" id="IPR006685">
    <property type="entry name" value="MscS_channel_2nd"/>
</dbReference>
<dbReference type="InterPro" id="IPR011014">
    <property type="entry name" value="MscS_channel_TM-2"/>
</dbReference>
<dbReference type="Pfam" id="PF00924">
    <property type="entry name" value="MS_channel_2nd"/>
    <property type="match status" value="1"/>
</dbReference>
<sequence>MEKLQEIVPPGLLESGLDYAMQALIAILILIVGWTIAGWVKRLTLRAMNKIPNMDATLKPLLSNIAKYIVIIITIIAVLSEFGIETTSIIAVLGAAGLAIGLALQGTLQNIAAGVMILILRPLRVGDFVEAAGTSGVVKEIGLFTTQFTTLDGLFLSVPNSSIWGGMVKNYNMNQTRRVDLEVGISYDDNLTEALTLLETFLKSRDKMLADPAPAVMVMALADSSVNINLRCWVNTPDYWAFVCDLKRDVKVHLEANGFTIPYPQRDVYLHQVEKTS</sequence>
<dbReference type="Pfam" id="PF21082">
    <property type="entry name" value="MS_channel_3rd"/>
    <property type="match status" value="1"/>
</dbReference>
<evidence type="ECO:0000259" key="10">
    <source>
        <dbReference type="Pfam" id="PF21088"/>
    </source>
</evidence>
<dbReference type="PANTHER" id="PTHR30221">
    <property type="entry name" value="SMALL-CONDUCTANCE MECHANOSENSITIVE CHANNEL"/>
    <property type="match status" value="1"/>
</dbReference>
<dbReference type="GO" id="GO:0005886">
    <property type="term" value="C:plasma membrane"/>
    <property type="evidence" value="ECO:0007669"/>
    <property type="project" value="UniProtKB-SubCell"/>
</dbReference>
<dbReference type="Pfam" id="PF05552">
    <property type="entry name" value="MS_channel_1st_1"/>
    <property type="match status" value="1"/>
</dbReference>
<dbReference type="Gene3D" id="3.30.70.100">
    <property type="match status" value="1"/>
</dbReference>
<feature type="domain" description="Mechanosensitive ion channel transmembrane helices 2/3" evidence="10">
    <location>
        <begin position="64"/>
        <end position="105"/>
    </location>
</feature>
<keyword evidence="12" id="KW-1185">Reference proteome</keyword>